<sequence length="132" mass="13563">MVEVRRNSAAVLAARKAVKSAAVTLKRQEVEGGTVTIAGVPIWIDPTSQGKLTAAAVAAGLDPTMSITWKGSDGTFYDLDAAAVTALAQSAMAFVQAAFAREGALLEEIAAAETAETLALVDITTGWPGEET</sequence>
<proteinExistence type="predicted"/>
<dbReference type="Proteomes" id="UP000196640">
    <property type="component" value="Unassembled WGS sequence"/>
</dbReference>
<dbReference type="OrthoDB" id="7875280at2"/>
<dbReference type="EMBL" id="NIPX01000040">
    <property type="protein sequence ID" value="OWJ81359.1"/>
    <property type="molecule type" value="Genomic_DNA"/>
</dbReference>
<comment type="caution">
    <text evidence="2">The sequence shown here is derived from an EMBL/GenBank/DDBJ whole genome shotgun (WGS) entry which is preliminary data.</text>
</comment>
<feature type="domain" description="DUF4376" evidence="1">
    <location>
        <begin position="15"/>
        <end position="118"/>
    </location>
</feature>
<organism evidence="2 3">
    <name type="scientific">Haematobacter missouriensis</name>
    <dbReference type="NCBI Taxonomy" id="366616"/>
    <lineage>
        <taxon>Bacteria</taxon>
        <taxon>Pseudomonadati</taxon>
        <taxon>Pseudomonadota</taxon>
        <taxon>Alphaproteobacteria</taxon>
        <taxon>Rhodobacterales</taxon>
        <taxon>Paracoccaceae</taxon>
        <taxon>Haematobacter</taxon>
    </lineage>
</organism>
<evidence type="ECO:0000313" key="2">
    <source>
        <dbReference type="EMBL" id="OWJ81359.1"/>
    </source>
</evidence>
<dbReference type="Pfam" id="PF14301">
    <property type="entry name" value="DUF4376"/>
    <property type="match status" value="1"/>
</dbReference>
<dbReference type="AlphaFoldDB" id="A0A212AIP7"/>
<dbReference type="InterPro" id="IPR025484">
    <property type="entry name" value="DUF4376"/>
</dbReference>
<evidence type="ECO:0000313" key="3">
    <source>
        <dbReference type="Proteomes" id="UP000196640"/>
    </source>
</evidence>
<dbReference type="RefSeq" id="WP_088233978.1">
    <property type="nucleotide sequence ID" value="NZ_CALUEG010000042.1"/>
</dbReference>
<protein>
    <recommendedName>
        <fullName evidence="1">DUF4376 domain-containing protein</fullName>
    </recommendedName>
</protein>
<name>A0A212AIP7_9RHOB</name>
<evidence type="ECO:0000259" key="1">
    <source>
        <dbReference type="Pfam" id="PF14301"/>
    </source>
</evidence>
<accession>A0A212AIP7</accession>
<reference evidence="3" key="1">
    <citation type="submission" date="2016-11" db="EMBL/GenBank/DDBJ databases">
        <title>Comparison of Traditional DNA-DNA Hybridization with In Silico Genomic Analysis.</title>
        <authorList>
            <person name="Nicholson A.C."/>
            <person name="Humrighouse B.W."/>
            <person name="Graziano J."/>
            <person name="Lasker B."/>
            <person name="Whitney A.M."/>
            <person name="Mcquiston J.R."/>
            <person name="Bell M."/>
        </authorList>
    </citation>
    <scope>NUCLEOTIDE SEQUENCE [LARGE SCALE GENOMIC DNA]</scope>
    <source>
        <strain evidence="3">H2381</strain>
    </source>
</reference>
<gene>
    <name evidence="2" type="ORF">CDV52_18320</name>
</gene>